<dbReference type="NCBIfam" id="NF005912">
    <property type="entry name" value="PRK07904.1"/>
    <property type="match status" value="1"/>
</dbReference>
<evidence type="ECO:0000256" key="1">
    <source>
        <dbReference type="ARBA" id="ARBA00006484"/>
    </source>
</evidence>
<dbReference type="SUPFAM" id="SSF51735">
    <property type="entry name" value="NAD(P)-binding Rossmann-fold domains"/>
    <property type="match status" value="1"/>
</dbReference>
<dbReference type="Proteomes" id="UP000523079">
    <property type="component" value="Unassembled WGS sequence"/>
</dbReference>
<dbReference type="EMBL" id="JACGWT010000001">
    <property type="protein sequence ID" value="MBA8793332.1"/>
    <property type="molecule type" value="Genomic_DNA"/>
</dbReference>
<evidence type="ECO:0000313" key="4">
    <source>
        <dbReference type="Proteomes" id="UP000523079"/>
    </source>
</evidence>
<dbReference type="InterPro" id="IPR002347">
    <property type="entry name" value="SDR_fam"/>
</dbReference>
<dbReference type="AlphaFoldDB" id="A0A7W3P501"/>
<dbReference type="PANTHER" id="PTHR43669">
    <property type="entry name" value="5-KETO-D-GLUCONATE 5-REDUCTASE"/>
    <property type="match status" value="1"/>
</dbReference>
<dbReference type="Gene3D" id="3.40.50.720">
    <property type="entry name" value="NAD(P)-binding Rossmann-like Domain"/>
    <property type="match status" value="1"/>
</dbReference>
<proteinExistence type="inferred from homology"/>
<dbReference type="PANTHER" id="PTHR43669:SF6">
    <property type="entry name" value="DECAPRENYLPHOSPHORYL-2-KETO-BETA-D-ERYTHRO-PENTOSE REDUCTASE"/>
    <property type="match status" value="1"/>
</dbReference>
<dbReference type="Pfam" id="PF00106">
    <property type="entry name" value="adh_short"/>
    <property type="match status" value="1"/>
</dbReference>
<accession>A0A7W3P501</accession>
<dbReference type="GO" id="GO:0016491">
    <property type="term" value="F:oxidoreductase activity"/>
    <property type="evidence" value="ECO:0007669"/>
    <property type="project" value="UniProtKB-KW"/>
</dbReference>
<dbReference type="RefSeq" id="WP_182558847.1">
    <property type="nucleotide sequence ID" value="NZ_JACGWT010000001.1"/>
</dbReference>
<dbReference type="InterPro" id="IPR036291">
    <property type="entry name" value="NAD(P)-bd_dom_sf"/>
</dbReference>
<sequence>MIDALGAPQSLLLLGGTSDIALAIAERYAAHRPLRVVLAARPGERRTAAAQRLSGHGCTVTEVDLDARDHASHAATIEQAFAGGDVDVAVVAFGLLGDAERAWTDAEHALELAEVNYAAPVHLGVLLADRLKAQGHGRIVALSSVAGERVRRSNFVYGSTKAGFDGFFLGLGEALRDTGVSVTVVRPGFVRTKMTDGMDAAPLSVTAEQVAEATVAAVRARRELIWVPTAMRGVMSGLRHVPRPLFRKLPI</sequence>
<name>A0A7W3P501_9ACTN</name>
<dbReference type="PRINTS" id="PR00081">
    <property type="entry name" value="GDHRDH"/>
</dbReference>
<keyword evidence="2 3" id="KW-0560">Oxidoreductase</keyword>
<comment type="similarity">
    <text evidence="1">Belongs to the short-chain dehydrogenases/reductases (SDR) family.</text>
</comment>
<dbReference type="EC" id="1.1.1.333" evidence="3"/>
<organism evidence="3 4">
    <name type="scientific">Microlunatus kandeliicorticis</name>
    <dbReference type="NCBI Taxonomy" id="1759536"/>
    <lineage>
        <taxon>Bacteria</taxon>
        <taxon>Bacillati</taxon>
        <taxon>Actinomycetota</taxon>
        <taxon>Actinomycetes</taxon>
        <taxon>Propionibacteriales</taxon>
        <taxon>Propionibacteriaceae</taxon>
        <taxon>Microlunatus</taxon>
    </lineage>
</organism>
<protein>
    <submittedName>
        <fullName evidence="3">Decaprenylphospho-beta-D-erythro-pentofuranosid-2-ulose 2-reductase</fullName>
        <ecNumber evidence="3">1.1.1.333</ecNumber>
    </submittedName>
</protein>
<keyword evidence="4" id="KW-1185">Reference proteome</keyword>
<comment type="caution">
    <text evidence="3">The sequence shown here is derived from an EMBL/GenBank/DDBJ whole genome shotgun (WGS) entry which is preliminary data.</text>
</comment>
<evidence type="ECO:0000313" key="3">
    <source>
        <dbReference type="EMBL" id="MBA8793332.1"/>
    </source>
</evidence>
<evidence type="ECO:0000256" key="2">
    <source>
        <dbReference type="ARBA" id="ARBA00023002"/>
    </source>
</evidence>
<reference evidence="3 4" key="1">
    <citation type="submission" date="2020-07" db="EMBL/GenBank/DDBJ databases">
        <title>Sequencing the genomes of 1000 actinobacteria strains.</title>
        <authorList>
            <person name="Klenk H.-P."/>
        </authorList>
    </citation>
    <scope>NUCLEOTIDE SEQUENCE [LARGE SCALE GENOMIC DNA]</scope>
    <source>
        <strain evidence="3 4">DSM 100723</strain>
    </source>
</reference>
<gene>
    <name evidence="3" type="ORF">FHX74_000926</name>
</gene>